<organism evidence="2 3">
    <name type="scientific">Streptomyces xinghaiensis</name>
    <dbReference type="NCBI Taxonomy" id="1038928"/>
    <lineage>
        <taxon>Bacteria</taxon>
        <taxon>Bacillati</taxon>
        <taxon>Actinomycetota</taxon>
        <taxon>Actinomycetes</taxon>
        <taxon>Kitasatosporales</taxon>
        <taxon>Streptomycetaceae</taxon>
        <taxon>Streptomyces</taxon>
    </lineage>
</organism>
<dbReference type="PROSITE" id="PS51819">
    <property type="entry name" value="VOC"/>
    <property type="match status" value="1"/>
</dbReference>
<dbReference type="OrthoDB" id="9793039at2"/>
<dbReference type="Proteomes" id="UP000028058">
    <property type="component" value="Unassembled WGS sequence"/>
</dbReference>
<evidence type="ECO:0000313" key="3">
    <source>
        <dbReference type="Proteomes" id="UP000028058"/>
    </source>
</evidence>
<dbReference type="CDD" id="cd07247">
    <property type="entry name" value="SgaA_N_like"/>
    <property type="match status" value="2"/>
</dbReference>
<feature type="domain" description="VOC" evidence="1">
    <location>
        <begin position="12"/>
        <end position="126"/>
    </location>
</feature>
<comment type="caution">
    <text evidence="2">The sequence shown here is derived from an EMBL/GenBank/DDBJ whole genome shotgun (WGS) entry which is preliminary data.</text>
</comment>
<dbReference type="PANTHER" id="PTHR33993">
    <property type="entry name" value="GLYOXALASE-RELATED"/>
    <property type="match status" value="1"/>
</dbReference>
<dbReference type="SUPFAM" id="SSF54593">
    <property type="entry name" value="Glyoxalase/Bleomycin resistance protein/Dihydroxybiphenyl dioxygenase"/>
    <property type="match status" value="2"/>
</dbReference>
<protein>
    <submittedName>
        <fullName evidence="2">VOC family protein</fullName>
    </submittedName>
</protein>
<dbReference type="Pfam" id="PF18029">
    <property type="entry name" value="Glyoxalase_6"/>
    <property type="match status" value="1"/>
</dbReference>
<proteinExistence type="predicted"/>
<dbReference type="InterPro" id="IPR029068">
    <property type="entry name" value="Glyas_Bleomycin-R_OHBP_Dase"/>
</dbReference>
<reference evidence="2 3" key="1">
    <citation type="journal article" date="2014" name="Genome Announc.">
        <title>Draft Genome Sequence of Streptomyces fradiae ATCC 19609, a Strain Highly Sensitive to Antibiotics.</title>
        <authorList>
            <person name="Bekker O.B."/>
            <person name="Klimina K.M."/>
            <person name="Vatlin A.A."/>
            <person name="Zakharevich N.V."/>
            <person name="Kasianov A.S."/>
            <person name="Danilenko V.N."/>
        </authorList>
    </citation>
    <scope>NUCLEOTIDE SEQUENCE [LARGE SCALE GENOMIC DNA]</scope>
    <source>
        <strain evidence="2 3">ATCC 19609</strain>
    </source>
</reference>
<dbReference type="Gene3D" id="3.10.180.10">
    <property type="entry name" value="2,3-Dihydroxybiphenyl 1,2-Dioxygenase, domain 1"/>
    <property type="match status" value="2"/>
</dbReference>
<evidence type="ECO:0000259" key="1">
    <source>
        <dbReference type="PROSITE" id="PS51819"/>
    </source>
</evidence>
<dbReference type="InterPro" id="IPR052164">
    <property type="entry name" value="Anthracycline_SecMetBiosynth"/>
</dbReference>
<dbReference type="PANTHER" id="PTHR33993:SF10">
    <property type="entry name" value="CONSERVED PROTEIN"/>
    <property type="match status" value="1"/>
</dbReference>
<dbReference type="AlphaFoldDB" id="A0A3R7J3J1"/>
<dbReference type="RefSeq" id="WP_078649051.1">
    <property type="nucleotide sequence ID" value="NZ_CP134822.1"/>
</dbReference>
<dbReference type="InterPro" id="IPR037523">
    <property type="entry name" value="VOC_core"/>
</dbReference>
<gene>
    <name evidence="2" type="ORF">SFRA_014465</name>
</gene>
<dbReference type="EMBL" id="JNAD02000006">
    <property type="protein sequence ID" value="RKM95281.1"/>
    <property type="molecule type" value="Genomic_DNA"/>
</dbReference>
<keyword evidence="3" id="KW-1185">Reference proteome</keyword>
<name>A0A3R7J3J1_9ACTN</name>
<accession>A0A3R7J3J1</accession>
<dbReference type="InterPro" id="IPR041581">
    <property type="entry name" value="Glyoxalase_6"/>
</dbReference>
<sequence length="253" mass="26385">MTEAATPRTPGTPCWVSLMAHNLAATQDFYGALFGWSFVPAPRQLGPYVRAQLGGREVAGVGELSGGRELPVAWTTYLATDDADATAELIRACGGTVAVGPLDAGDAGRLAIASDPFGAVFGIWQGLALAGAQAAGEPGTQTWNDLQQQDLAAAKFYEAVFGYDSAANGPEEITLSLAGRPVAAVRELGEEPVRGHGPRWMTYFESADPDADARRVAGLGGRLLAPPHDQPLGRVATVADPEGAVFNLLRTAR</sequence>
<evidence type="ECO:0000313" key="2">
    <source>
        <dbReference type="EMBL" id="RKM95281.1"/>
    </source>
</evidence>